<name>A0A374P3N6_9FIRM</name>
<feature type="transmembrane region" description="Helical" evidence="8">
    <location>
        <begin position="365"/>
        <end position="385"/>
    </location>
</feature>
<evidence type="ECO:0000313" key="9">
    <source>
        <dbReference type="EMBL" id="RGJ01471.1"/>
    </source>
</evidence>
<comment type="subcellular location">
    <subcellularLocation>
        <location evidence="1">Membrane</location>
        <topology evidence="1">Multi-pass membrane protein</topology>
    </subcellularLocation>
</comment>
<dbReference type="GO" id="GO:0008514">
    <property type="term" value="F:organic anion transmembrane transporter activity"/>
    <property type="evidence" value="ECO:0007669"/>
    <property type="project" value="UniProtKB-ARBA"/>
</dbReference>
<evidence type="ECO:0000256" key="2">
    <source>
        <dbReference type="ARBA" id="ARBA00006772"/>
    </source>
</evidence>
<dbReference type="Pfam" id="PF00939">
    <property type="entry name" value="Na_sulph_symp"/>
    <property type="match status" value="1"/>
</dbReference>
<evidence type="ECO:0000256" key="8">
    <source>
        <dbReference type="SAM" id="Phobius"/>
    </source>
</evidence>
<dbReference type="Proteomes" id="UP000263014">
    <property type="component" value="Unassembled WGS sequence"/>
</dbReference>
<dbReference type="GO" id="GO:0005886">
    <property type="term" value="C:plasma membrane"/>
    <property type="evidence" value="ECO:0007669"/>
    <property type="project" value="TreeGrafter"/>
</dbReference>
<feature type="transmembrane region" description="Helical" evidence="8">
    <location>
        <begin position="227"/>
        <end position="253"/>
    </location>
</feature>
<evidence type="ECO:0000256" key="5">
    <source>
        <dbReference type="ARBA" id="ARBA00022989"/>
    </source>
</evidence>
<feature type="transmembrane region" description="Helical" evidence="8">
    <location>
        <begin position="24"/>
        <end position="42"/>
    </location>
</feature>
<feature type="transmembrane region" description="Helical" evidence="8">
    <location>
        <begin position="450"/>
        <end position="469"/>
    </location>
</feature>
<dbReference type="AlphaFoldDB" id="A0A374P3N6"/>
<protein>
    <recommendedName>
        <fullName evidence="3">Sodium-dependent dicarboxylate transporter SdcS</fullName>
    </recommendedName>
    <alternativeName>
        <fullName evidence="7">Na(+)/dicarboxylate symporter</fullName>
    </alternativeName>
</protein>
<evidence type="ECO:0000256" key="6">
    <source>
        <dbReference type="ARBA" id="ARBA00023136"/>
    </source>
</evidence>
<evidence type="ECO:0000256" key="4">
    <source>
        <dbReference type="ARBA" id="ARBA00022692"/>
    </source>
</evidence>
<dbReference type="PANTHER" id="PTHR10283">
    <property type="entry name" value="SOLUTE CARRIER FAMILY 13 MEMBER"/>
    <property type="match status" value="1"/>
</dbReference>
<feature type="transmembrane region" description="Helical" evidence="8">
    <location>
        <begin position="138"/>
        <end position="157"/>
    </location>
</feature>
<accession>A0A374P3N6</accession>
<dbReference type="InterPro" id="IPR001898">
    <property type="entry name" value="SLC13A/DASS"/>
</dbReference>
<feature type="transmembrane region" description="Helical" evidence="8">
    <location>
        <begin position="331"/>
        <end position="353"/>
    </location>
</feature>
<feature type="transmembrane region" description="Helical" evidence="8">
    <location>
        <begin position="302"/>
        <end position="319"/>
    </location>
</feature>
<comment type="similarity">
    <text evidence="2">Belongs to the SLC13A/DASS transporter (TC 2.A.47) family. NADC subfamily.</text>
</comment>
<dbReference type="EMBL" id="QSON01000009">
    <property type="protein sequence ID" value="RGJ01471.1"/>
    <property type="molecule type" value="Genomic_DNA"/>
</dbReference>
<dbReference type="PANTHER" id="PTHR10283:SF82">
    <property type="entry name" value="SOLUTE CARRIER FAMILY 13 MEMBER 2"/>
    <property type="match status" value="1"/>
</dbReference>
<reference evidence="9 10" key="1">
    <citation type="submission" date="2018-08" db="EMBL/GenBank/DDBJ databases">
        <title>A genome reference for cultivated species of the human gut microbiota.</title>
        <authorList>
            <person name="Zou Y."/>
            <person name="Xue W."/>
            <person name="Luo G."/>
        </authorList>
    </citation>
    <scope>NUCLEOTIDE SEQUENCE [LARGE SCALE GENOMIC DNA]</scope>
    <source>
        <strain evidence="9 10">TM09-12</strain>
    </source>
</reference>
<evidence type="ECO:0000256" key="1">
    <source>
        <dbReference type="ARBA" id="ARBA00004141"/>
    </source>
</evidence>
<keyword evidence="6 8" id="KW-0472">Membrane</keyword>
<sequence>MEKGKNMDKQGITADKKTVFDLKFFIKWGIAIGVPCILYFAIPQTEAVSLEMRKFFVCTAWAILTWAMNLLPVYISGLLLTVGAILWGVAPANVVLSPWTGSVVWLSLGGLTLSVIFEKSGLMQRIAYFFIVKSGGSYKGIITGITLSGIVVGLLVPNMTGRVALYCALCFGIYNALKIPKNSNTGAGIMFAGFVAAIAPSWLYLSASENLQLVNSYLKETGNSVSWMQYFISNFPVMLLWLIVLLIMVRILFKQDASIDGKEYFKEKQESLGKMSKKEIKFLVILILLVIAMVFSGIDAGWLFILAVIACFLPGVDVADIEDMKQVNFPMVFFVAATMAIGSMSNAVGVAGLVSELMMPILQNVGNFGLILFAWLTGVITDMMMTPLAGMAAFSPLFIDIAAKLGLSVVGTTFSFVWGVEQLFFPYEWALFLILFSYDVFDMKKAMKFCTVRTILSIIFLAFLIYPYWMMTGFLR</sequence>
<evidence type="ECO:0000256" key="7">
    <source>
        <dbReference type="ARBA" id="ARBA00031174"/>
    </source>
</evidence>
<keyword evidence="5 8" id="KW-1133">Transmembrane helix</keyword>
<feature type="transmembrane region" description="Helical" evidence="8">
    <location>
        <begin position="99"/>
        <end position="117"/>
    </location>
</feature>
<gene>
    <name evidence="9" type="ORF">DXD79_18920</name>
</gene>
<evidence type="ECO:0000313" key="10">
    <source>
        <dbReference type="Proteomes" id="UP000263014"/>
    </source>
</evidence>
<keyword evidence="4 8" id="KW-0812">Transmembrane</keyword>
<dbReference type="GO" id="GO:1905039">
    <property type="term" value="P:carboxylic acid transmembrane transport"/>
    <property type="evidence" value="ECO:0007669"/>
    <property type="project" value="UniProtKB-ARBA"/>
</dbReference>
<feature type="transmembrane region" description="Helical" evidence="8">
    <location>
        <begin position="424"/>
        <end position="441"/>
    </location>
</feature>
<feature type="transmembrane region" description="Helical" evidence="8">
    <location>
        <begin position="163"/>
        <end position="180"/>
    </location>
</feature>
<comment type="caution">
    <text evidence="9">The sequence shown here is derived from an EMBL/GenBank/DDBJ whole genome shotgun (WGS) entry which is preliminary data.</text>
</comment>
<organism evidence="9 10">
    <name type="scientific">Hungatella hathewayi</name>
    <dbReference type="NCBI Taxonomy" id="154046"/>
    <lineage>
        <taxon>Bacteria</taxon>
        <taxon>Bacillati</taxon>
        <taxon>Bacillota</taxon>
        <taxon>Clostridia</taxon>
        <taxon>Lachnospirales</taxon>
        <taxon>Lachnospiraceae</taxon>
        <taxon>Hungatella</taxon>
    </lineage>
</organism>
<feature type="transmembrane region" description="Helical" evidence="8">
    <location>
        <begin position="187"/>
        <end position="207"/>
    </location>
</feature>
<evidence type="ECO:0000256" key="3">
    <source>
        <dbReference type="ARBA" id="ARBA00020150"/>
    </source>
</evidence>
<proteinExistence type="inferred from homology"/>
<feature type="transmembrane region" description="Helical" evidence="8">
    <location>
        <begin position="54"/>
        <end position="87"/>
    </location>
</feature>